<keyword evidence="2" id="KW-1185">Reference proteome</keyword>
<dbReference type="Proteomes" id="UP000606974">
    <property type="component" value="Unassembled WGS sequence"/>
</dbReference>
<accession>A0A8H7ADU1</accession>
<protein>
    <submittedName>
        <fullName evidence="1">Uncharacterized protein</fullName>
    </submittedName>
</protein>
<dbReference type="AlphaFoldDB" id="A0A8H7ADU1"/>
<reference evidence="1" key="1">
    <citation type="submission" date="2020-02" db="EMBL/GenBank/DDBJ databases">
        <authorList>
            <person name="Palmer J.M."/>
        </authorList>
    </citation>
    <scope>NUCLEOTIDE SEQUENCE</scope>
    <source>
        <strain evidence="1">EPUS1.4</strain>
        <tissue evidence="1">Thallus</tissue>
    </source>
</reference>
<dbReference type="EMBL" id="JAACFV010000075">
    <property type="protein sequence ID" value="KAF7507068.1"/>
    <property type="molecule type" value="Genomic_DNA"/>
</dbReference>
<dbReference type="OrthoDB" id="3509362at2759"/>
<dbReference type="InterPro" id="IPR036291">
    <property type="entry name" value="NAD(P)-bd_dom_sf"/>
</dbReference>
<organism evidence="1 2">
    <name type="scientific">Endocarpon pusillum</name>
    <dbReference type="NCBI Taxonomy" id="364733"/>
    <lineage>
        <taxon>Eukaryota</taxon>
        <taxon>Fungi</taxon>
        <taxon>Dikarya</taxon>
        <taxon>Ascomycota</taxon>
        <taxon>Pezizomycotina</taxon>
        <taxon>Eurotiomycetes</taxon>
        <taxon>Chaetothyriomycetidae</taxon>
        <taxon>Verrucariales</taxon>
        <taxon>Verrucariaceae</taxon>
        <taxon>Endocarpon</taxon>
    </lineage>
</organism>
<sequence>MAPLPDHLARTYTDRPFDVILDTVGTQAFYERSPSYLKPNGVYVNVGALEGFMWILWCWGQKRHSGPQFWAARPGDMSCSARFPMEEKLADMVETGKVRVVVDPVFGMDAVLELR</sequence>
<gene>
    <name evidence="1" type="ORF">GJ744_010996</name>
</gene>
<proteinExistence type="predicted"/>
<evidence type="ECO:0000313" key="1">
    <source>
        <dbReference type="EMBL" id="KAF7507068.1"/>
    </source>
</evidence>
<dbReference type="SUPFAM" id="SSF51735">
    <property type="entry name" value="NAD(P)-binding Rossmann-fold domains"/>
    <property type="match status" value="1"/>
</dbReference>
<comment type="caution">
    <text evidence="1">The sequence shown here is derived from an EMBL/GenBank/DDBJ whole genome shotgun (WGS) entry which is preliminary data.</text>
</comment>
<evidence type="ECO:0000313" key="2">
    <source>
        <dbReference type="Proteomes" id="UP000606974"/>
    </source>
</evidence>
<dbReference type="Pfam" id="PF13602">
    <property type="entry name" value="ADH_zinc_N_2"/>
    <property type="match status" value="1"/>
</dbReference>
<dbReference type="Gene3D" id="3.40.50.720">
    <property type="entry name" value="NAD(P)-binding Rossmann-like Domain"/>
    <property type="match status" value="1"/>
</dbReference>
<name>A0A8H7ADU1_9EURO</name>
<dbReference type="Gene3D" id="3.90.180.10">
    <property type="entry name" value="Medium-chain alcohol dehydrogenases, catalytic domain"/>
    <property type="match status" value="1"/>
</dbReference>